<proteinExistence type="inferred from homology"/>
<evidence type="ECO:0000256" key="3">
    <source>
        <dbReference type="ARBA" id="ARBA00022679"/>
    </source>
</evidence>
<gene>
    <name evidence="5" type="ORF">GL286_02695</name>
</gene>
<evidence type="ECO:0000256" key="2">
    <source>
        <dbReference type="ARBA" id="ARBA00022676"/>
    </source>
</evidence>
<sequence>MAQRRENIRASVIVVSRNRPRELAQCLQALTQQSYPAFELVLVADPDSIQVRPDLPIKRVTVDEPNISTARNLGIAAASGDVVLFIDDDALAVSRWVEFLVDPFRDPRVIAATGFTRGPDGLHWQVRAERMTASGRSEPIEVGSPILLGPENGAPVSTIGTNCAFRRSALVEIGGFDPVFAYYLDESDVNFRMAKRFGDGLTAVIPKAEVIHGLAPGVSRDEAGIPEDLRAIGRSSAIFAARYGGAVDGLRQSQRARLLRHMIAGRIDPLSVGPILRTLDEGIAEGATINAPLPKFQDIEMGDFLPMPVGAGERVYLSGWYWQRHKLQKKALAQTKNGRLVTIIILTPTFLPHRKHLHPDGWWEQHGGVWGASQPGDSALMLMGARTRFLRERAFFAATQQ</sequence>
<dbReference type="EMBL" id="WMIE01000001">
    <property type="protein sequence ID" value="MTH76629.1"/>
    <property type="molecule type" value="Genomic_DNA"/>
</dbReference>
<dbReference type="Proteomes" id="UP000478183">
    <property type="component" value="Unassembled WGS sequence"/>
</dbReference>
<dbReference type="PANTHER" id="PTHR43179">
    <property type="entry name" value="RHAMNOSYLTRANSFERASE WBBL"/>
    <property type="match status" value="1"/>
</dbReference>
<protein>
    <submittedName>
        <fullName evidence="5">Glycosyltransferase</fullName>
    </submittedName>
</protein>
<reference evidence="5 6" key="1">
    <citation type="submission" date="2019-11" db="EMBL/GenBank/DDBJ databases">
        <authorList>
            <person name="Dong K."/>
        </authorList>
    </citation>
    <scope>NUCLEOTIDE SEQUENCE [LARGE SCALE GENOMIC DNA]</scope>
    <source>
        <strain evidence="5 6">NBRC 111993</strain>
    </source>
</reference>
<dbReference type="CDD" id="cd00761">
    <property type="entry name" value="Glyco_tranf_GTA_type"/>
    <property type="match status" value="1"/>
</dbReference>
<keyword evidence="6" id="KW-1185">Reference proteome</keyword>
<evidence type="ECO:0000313" key="5">
    <source>
        <dbReference type="EMBL" id="MTH76629.1"/>
    </source>
</evidence>
<evidence type="ECO:0000256" key="1">
    <source>
        <dbReference type="ARBA" id="ARBA00006739"/>
    </source>
</evidence>
<dbReference type="InterPro" id="IPR029044">
    <property type="entry name" value="Nucleotide-diphossugar_trans"/>
</dbReference>
<dbReference type="GO" id="GO:0016757">
    <property type="term" value="F:glycosyltransferase activity"/>
    <property type="evidence" value="ECO:0007669"/>
    <property type="project" value="UniProtKB-KW"/>
</dbReference>
<dbReference type="Gene3D" id="3.90.550.10">
    <property type="entry name" value="Spore Coat Polysaccharide Biosynthesis Protein SpsA, Chain A"/>
    <property type="match status" value="1"/>
</dbReference>
<organism evidence="5 6">
    <name type="scientific">Paracoccus aestuariivivens</name>
    <dbReference type="NCBI Taxonomy" id="1820333"/>
    <lineage>
        <taxon>Bacteria</taxon>
        <taxon>Pseudomonadati</taxon>
        <taxon>Pseudomonadota</taxon>
        <taxon>Alphaproteobacteria</taxon>
        <taxon>Rhodobacterales</taxon>
        <taxon>Paracoccaceae</taxon>
        <taxon>Paracoccus</taxon>
    </lineage>
</organism>
<dbReference type="SUPFAM" id="SSF53448">
    <property type="entry name" value="Nucleotide-diphospho-sugar transferases"/>
    <property type="match status" value="1"/>
</dbReference>
<dbReference type="OrthoDB" id="153025at2"/>
<comment type="similarity">
    <text evidence="1">Belongs to the glycosyltransferase 2 family.</text>
</comment>
<name>A0A6L6J7B7_9RHOB</name>
<evidence type="ECO:0000259" key="4">
    <source>
        <dbReference type="Pfam" id="PF00535"/>
    </source>
</evidence>
<evidence type="ECO:0000313" key="6">
    <source>
        <dbReference type="Proteomes" id="UP000478183"/>
    </source>
</evidence>
<keyword evidence="3 5" id="KW-0808">Transferase</keyword>
<comment type="caution">
    <text evidence="5">The sequence shown here is derived from an EMBL/GenBank/DDBJ whole genome shotgun (WGS) entry which is preliminary data.</text>
</comment>
<accession>A0A6L6J7B7</accession>
<feature type="domain" description="Glycosyltransferase 2-like" evidence="4">
    <location>
        <begin position="11"/>
        <end position="173"/>
    </location>
</feature>
<dbReference type="RefSeq" id="WP_155093987.1">
    <property type="nucleotide sequence ID" value="NZ_WMIE01000001.1"/>
</dbReference>
<keyword evidence="2" id="KW-0328">Glycosyltransferase</keyword>
<dbReference type="PANTHER" id="PTHR43179:SF12">
    <property type="entry name" value="GALACTOFURANOSYLTRANSFERASE GLFT2"/>
    <property type="match status" value="1"/>
</dbReference>
<dbReference type="AlphaFoldDB" id="A0A6L6J7B7"/>
<dbReference type="InterPro" id="IPR001173">
    <property type="entry name" value="Glyco_trans_2-like"/>
</dbReference>
<dbReference type="Pfam" id="PF00535">
    <property type="entry name" value="Glycos_transf_2"/>
    <property type="match status" value="1"/>
</dbReference>